<keyword evidence="2" id="KW-0812">Transmembrane</keyword>
<feature type="region of interest" description="Disordered" evidence="1">
    <location>
        <begin position="541"/>
        <end position="584"/>
    </location>
</feature>
<feature type="compositionally biased region" description="Pro residues" evidence="1">
    <location>
        <begin position="406"/>
        <end position="416"/>
    </location>
</feature>
<comment type="caution">
    <text evidence="4">The sequence shown here is derived from an EMBL/GenBank/DDBJ whole genome shotgun (WGS) entry which is preliminary data.</text>
</comment>
<feature type="compositionally biased region" description="Low complexity" evidence="1">
    <location>
        <begin position="442"/>
        <end position="460"/>
    </location>
</feature>
<feature type="compositionally biased region" description="Low complexity" evidence="1">
    <location>
        <begin position="189"/>
        <end position="244"/>
    </location>
</feature>
<feature type="region of interest" description="Disordered" evidence="1">
    <location>
        <begin position="189"/>
        <end position="274"/>
    </location>
</feature>
<protein>
    <submittedName>
        <fullName evidence="4">Uncharacterized protein</fullName>
    </submittedName>
</protein>
<feature type="compositionally biased region" description="Basic and acidic residues" evidence="1">
    <location>
        <begin position="497"/>
        <end position="511"/>
    </location>
</feature>
<feature type="region of interest" description="Disordered" evidence="1">
    <location>
        <begin position="487"/>
        <end position="517"/>
    </location>
</feature>
<feature type="region of interest" description="Disordered" evidence="1">
    <location>
        <begin position="313"/>
        <end position="332"/>
    </location>
</feature>
<organism evidence="4 5">
    <name type="scientific">Coprinopsis cinerea (strain Okayama-7 / 130 / ATCC MYA-4618 / FGSC 9003)</name>
    <name type="common">Inky cap fungus</name>
    <name type="synonym">Hormographiella aspergillata</name>
    <dbReference type="NCBI Taxonomy" id="240176"/>
    <lineage>
        <taxon>Eukaryota</taxon>
        <taxon>Fungi</taxon>
        <taxon>Dikarya</taxon>
        <taxon>Basidiomycota</taxon>
        <taxon>Agaricomycotina</taxon>
        <taxon>Agaricomycetes</taxon>
        <taxon>Agaricomycetidae</taxon>
        <taxon>Agaricales</taxon>
        <taxon>Agaricineae</taxon>
        <taxon>Psathyrellaceae</taxon>
        <taxon>Coprinopsis</taxon>
    </lineage>
</organism>
<feature type="chain" id="PRO_5003087707" evidence="3">
    <location>
        <begin position="26"/>
        <end position="584"/>
    </location>
</feature>
<evidence type="ECO:0000256" key="3">
    <source>
        <dbReference type="SAM" id="SignalP"/>
    </source>
</evidence>
<feature type="compositionally biased region" description="Low complexity" evidence="1">
    <location>
        <begin position="387"/>
        <end position="402"/>
    </location>
</feature>
<sequence>MVLGPCFQFLSLFLVIFSSLGVADAQIVNRTIDDWFGDSQTNVRPRFLPTTTGVWKDETCRDCAINPDTSRAFRGTYHAATYSPELGSMSIEMSFEGIAIHVFFILANDQGTGITTITDCDFILDDEPPVNFRHAPDLTSTDILYNQLVFSRNDLPNGNHTLLIRTEGVDHNVYVNFDYAIYTHVDDPAGVSSSRPRPSSQGLSSSASASESLSSSASQSPSASNSGSTSRSPSASGSSTGGAPLPDPSTNPGDTVPGGSAEGTDDDSESAATSSAPVGAIAGGVVGGLAALGLIAFLVFCLRRRKRYGAISMDPDMTQARPYPSPPTGGNPPIQFYSPVESSIPDGATGNDSVAPSGSGNAQGFYQGSVNGPYIKSPNGSTGNAQASGGPSAMGGPSSMGGNPVGGPPTFYPPKLQPQRYIPQGSTTDGSVYSSAYGGIAPTSPSNSSNQQTSTTSTSNHALIPLSSQQEAIRRARQQELDQQLRTVEQEMDELGQDLKRGRSLRRRTEPRATGGEEMTVEEMRAQMELMQQQIEILRANQRSDWAEGLTDDPPPGYTPRAQPTLSNRAPLPPIPTQVSSAVT</sequence>
<dbReference type="OrthoDB" id="2758521at2759"/>
<dbReference type="EMBL" id="AACS02000002">
    <property type="protein sequence ID" value="EFI28295.1"/>
    <property type="molecule type" value="Genomic_DNA"/>
</dbReference>
<dbReference type="VEuPathDB" id="FungiDB:CC1G_13824"/>
<evidence type="ECO:0000313" key="5">
    <source>
        <dbReference type="Proteomes" id="UP000001861"/>
    </source>
</evidence>
<keyword evidence="5" id="KW-1185">Reference proteome</keyword>
<name>D6RKE9_COPC7</name>
<dbReference type="GeneID" id="6011559"/>
<accession>D6RKE9</accession>
<dbReference type="RefSeq" id="XP_002911789.1">
    <property type="nucleotide sequence ID" value="XM_002911743.1"/>
</dbReference>
<reference evidence="4 5" key="1">
    <citation type="journal article" date="2010" name="Proc. Natl. Acad. Sci. U.S.A.">
        <title>Insights into evolution of multicellular fungi from the assembled chromosomes of the mushroom Coprinopsis cinerea (Coprinus cinereus).</title>
        <authorList>
            <person name="Stajich J.E."/>
            <person name="Wilke S.K."/>
            <person name="Ahren D."/>
            <person name="Au C.H."/>
            <person name="Birren B.W."/>
            <person name="Borodovsky M."/>
            <person name="Burns C."/>
            <person name="Canback B."/>
            <person name="Casselton L.A."/>
            <person name="Cheng C.K."/>
            <person name="Deng J."/>
            <person name="Dietrich F.S."/>
            <person name="Fargo D.C."/>
            <person name="Farman M.L."/>
            <person name="Gathman A.C."/>
            <person name="Goldberg J."/>
            <person name="Guigo R."/>
            <person name="Hoegger P.J."/>
            <person name="Hooker J.B."/>
            <person name="Huggins A."/>
            <person name="James T.Y."/>
            <person name="Kamada T."/>
            <person name="Kilaru S."/>
            <person name="Kodira C."/>
            <person name="Kues U."/>
            <person name="Kupfer D."/>
            <person name="Kwan H.S."/>
            <person name="Lomsadze A."/>
            <person name="Li W."/>
            <person name="Lilly W.W."/>
            <person name="Ma L.J."/>
            <person name="Mackey A.J."/>
            <person name="Manning G."/>
            <person name="Martin F."/>
            <person name="Muraguchi H."/>
            <person name="Natvig D.O."/>
            <person name="Palmerini H."/>
            <person name="Ramesh M.A."/>
            <person name="Rehmeyer C.J."/>
            <person name="Roe B.A."/>
            <person name="Shenoy N."/>
            <person name="Stanke M."/>
            <person name="Ter-Hovhannisyan V."/>
            <person name="Tunlid A."/>
            <person name="Velagapudi R."/>
            <person name="Vision T.J."/>
            <person name="Zeng Q."/>
            <person name="Zolan M.E."/>
            <person name="Pukkila P.J."/>
        </authorList>
    </citation>
    <scope>NUCLEOTIDE SEQUENCE [LARGE SCALE GENOMIC DNA]</scope>
    <source>
        <strain evidence="5">Okayama-7 / 130 / ATCC MYA-4618 / FGSC 9003</strain>
    </source>
</reference>
<feature type="compositionally biased region" description="Polar residues" evidence="1">
    <location>
        <begin position="424"/>
        <end position="434"/>
    </location>
</feature>
<dbReference type="Gene3D" id="2.60.120.260">
    <property type="entry name" value="Galactose-binding domain-like"/>
    <property type="match status" value="1"/>
</dbReference>
<evidence type="ECO:0000313" key="4">
    <source>
        <dbReference type="EMBL" id="EFI28295.1"/>
    </source>
</evidence>
<feature type="transmembrane region" description="Helical" evidence="2">
    <location>
        <begin position="278"/>
        <end position="302"/>
    </location>
</feature>
<dbReference type="eggNOG" id="ENOG502SP6Y">
    <property type="taxonomic scope" value="Eukaryota"/>
</dbReference>
<dbReference type="STRING" id="240176.D6RKE9"/>
<keyword evidence="2" id="KW-1133">Transmembrane helix</keyword>
<keyword evidence="2" id="KW-0472">Membrane</keyword>
<feature type="region of interest" description="Disordered" evidence="1">
    <location>
        <begin position="345"/>
        <end position="468"/>
    </location>
</feature>
<dbReference type="KEGG" id="cci:CC1G_13824"/>
<proteinExistence type="predicted"/>
<gene>
    <name evidence="4" type="ORF">CC1G_13824</name>
</gene>
<dbReference type="Proteomes" id="UP000001861">
    <property type="component" value="Unassembled WGS sequence"/>
</dbReference>
<evidence type="ECO:0000256" key="1">
    <source>
        <dbReference type="SAM" id="MobiDB-lite"/>
    </source>
</evidence>
<dbReference type="OMA" id="MHELERN"/>
<feature type="signal peptide" evidence="3">
    <location>
        <begin position="1"/>
        <end position="25"/>
    </location>
</feature>
<dbReference type="HOGENOM" id="CLU_033259_1_0_1"/>
<dbReference type="AlphaFoldDB" id="D6RKE9"/>
<evidence type="ECO:0000256" key="2">
    <source>
        <dbReference type="SAM" id="Phobius"/>
    </source>
</evidence>
<keyword evidence="3" id="KW-0732">Signal</keyword>
<feature type="compositionally biased region" description="Polar residues" evidence="1">
    <location>
        <begin position="350"/>
        <end position="370"/>
    </location>
</feature>
<dbReference type="InParanoid" id="D6RKE9"/>